<reference evidence="1 2" key="1">
    <citation type="journal article" date="2021" name="Hortic Res">
        <title>High-quality reference genome and annotation aids understanding of berry development for evergreen blueberry (Vaccinium darrowii).</title>
        <authorList>
            <person name="Yu J."/>
            <person name="Hulse-Kemp A.M."/>
            <person name="Babiker E."/>
            <person name="Staton M."/>
        </authorList>
    </citation>
    <scope>NUCLEOTIDE SEQUENCE [LARGE SCALE GENOMIC DNA]</scope>
    <source>
        <strain evidence="2">cv. NJ 8807/NJ 8810</strain>
        <tissue evidence="1">Young leaf</tissue>
    </source>
</reference>
<accession>A0ACB7WZ71</accession>
<sequence length="167" mass="18826">MNYQEEDISKRQMDSNKIEKEKRDHPELKRLGFVRIYAIKTLVCVSNLYEYAKHNSGSLKSAVGTVENAVAAVVGPVYENFKGVPDDLLVFLDAKVPQLCEVAQMAAPTMAHWSEKYNKTVEDLSAKGYTFFSVFPYIPIDGLAKAYKKIEAEKGPAYAAEEERHED</sequence>
<evidence type="ECO:0000313" key="1">
    <source>
        <dbReference type="EMBL" id="KAH7833605.1"/>
    </source>
</evidence>
<dbReference type="Proteomes" id="UP000828048">
    <property type="component" value="Chromosome 2"/>
</dbReference>
<keyword evidence="2" id="KW-1185">Reference proteome</keyword>
<gene>
    <name evidence="1" type="ORF">Vadar_008045</name>
</gene>
<evidence type="ECO:0000313" key="2">
    <source>
        <dbReference type="Proteomes" id="UP000828048"/>
    </source>
</evidence>
<organism evidence="1 2">
    <name type="scientific">Vaccinium darrowii</name>
    <dbReference type="NCBI Taxonomy" id="229202"/>
    <lineage>
        <taxon>Eukaryota</taxon>
        <taxon>Viridiplantae</taxon>
        <taxon>Streptophyta</taxon>
        <taxon>Embryophyta</taxon>
        <taxon>Tracheophyta</taxon>
        <taxon>Spermatophyta</taxon>
        <taxon>Magnoliopsida</taxon>
        <taxon>eudicotyledons</taxon>
        <taxon>Gunneridae</taxon>
        <taxon>Pentapetalae</taxon>
        <taxon>asterids</taxon>
        <taxon>Ericales</taxon>
        <taxon>Ericaceae</taxon>
        <taxon>Vaccinioideae</taxon>
        <taxon>Vaccinieae</taxon>
        <taxon>Vaccinium</taxon>
    </lineage>
</organism>
<proteinExistence type="predicted"/>
<comment type="caution">
    <text evidence="1">The sequence shown here is derived from an EMBL/GenBank/DDBJ whole genome shotgun (WGS) entry which is preliminary data.</text>
</comment>
<protein>
    <submittedName>
        <fullName evidence="1">Uncharacterized protein</fullName>
    </submittedName>
</protein>
<dbReference type="EMBL" id="CM037152">
    <property type="protein sequence ID" value="KAH7833605.1"/>
    <property type="molecule type" value="Genomic_DNA"/>
</dbReference>
<name>A0ACB7WZ71_9ERIC</name>